<name>X1ES23_9ZZZZ</name>
<dbReference type="EMBL" id="BARU01005425">
    <property type="protein sequence ID" value="GAH36186.1"/>
    <property type="molecule type" value="Genomic_DNA"/>
</dbReference>
<gene>
    <name evidence="1" type="ORF">S03H2_10562</name>
</gene>
<feature type="non-terminal residue" evidence="1">
    <location>
        <position position="1"/>
    </location>
</feature>
<evidence type="ECO:0000313" key="1">
    <source>
        <dbReference type="EMBL" id="GAH36186.1"/>
    </source>
</evidence>
<proteinExistence type="predicted"/>
<comment type="caution">
    <text evidence="1">The sequence shown here is derived from an EMBL/GenBank/DDBJ whole genome shotgun (WGS) entry which is preliminary data.</text>
</comment>
<protein>
    <submittedName>
        <fullName evidence="1">Uncharacterized protein</fullName>
    </submittedName>
</protein>
<sequence>KMKITTVTGLNTFITERVKVKTDRGEIIVSRNHPFLVTRITRDGKNWHSSPAKNRFSLSQGISASTSL</sequence>
<accession>X1ES23</accession>
<reference evidence="1" key="1">
    <citation type="journal article" date="2014" name="Front. Microbiol.">
        <title>High frequency of phylogenetically diverse reductive dehalogenase-homologous genes in deep subseafloor sedimentary metagenomes.</title>
        <authorList>
            <person name="Kawai M."/>
            <person name="Futagami T."/>
            <person name="Toyoda A."/>
            <person name="Takaki Y."/>
            <person name="Nishi S."/>
            <person name="Hori S."/>
            <person name="Arai W."/>
            <person name="Tsubouchi T."/>
            <person name="Morono Y."/>
            <person name="Uchiyama I."/>
            <person name="Ito T."/>
            <person name="Fujiyama A."/>
            <person name="Inagaki F."/>
            <person name="Takami H."/>
        </authorList>
    </citation>
    <scope>NUCLEOTIDE SEQUENCE</scope>
    <source>
        <strain evidence="1">Expedition CK06-06</strain>
    </source>
</reference>
<organism evidence="1">
    <name type="scientific">marine sediment metagenome</name>
    <dbReference type="NCBI Taxonomy" id="412755"/>
    <lineage>
        <taxon>unclassified sequences</taxon>
        <taxon>metagenomes</taxon>
        <taxon>ecological metagenomes</taxon>
    </lineage>
</organism>
<dbReference type="AlphaFoldDB" id="X1ES23"/>